<feature type="compositionally biased region" description="Polar residues" evidence="1">
    <location>
        <begin position="126"/>
        <end position="147"/>
    </location>
</feature>
<evidence type="ECO:0000313" key="2">
    <source>
        <dbReference type="EMBL" id="OWP04155.1"/>
    </source>
</evidence>
<organism evidence="2 3">
    <name type="scientific">Diplocarpon coronariae</name>
    <dbReference type="NCBI Taxonomy" id="2795749"/>
    <lineage>
        <taxon>Eukaryota</taxon>
        <taxon>Fungi</taxon>
        <taxon>Dikarya</taxon>
        <taxon>Ascomycota</taxon>
        <taxon>Pezizomycotina</taxon>
        <taxon>Leotiomycetes</taxon>
        <taxon>Helotiales</taxon>
        <taxon>Drepanopezizaceae</taxon>
        <taxon>Diplocarpon</taxon>
    </lineage>
</organism>
<dbReference type="Proteomes" id="UP000242519">
    <property type="component" value="Unassembled WGS sequence"/>
</dbReference>
<feature type="region of interest" description="Disordered" evidence="1">
    <location>
        <begin position="58"/>
        <end position="104"/>
    </location>
</feature>
<comment type="caution">
    <text evidence="2">The sequence shown here is derived from an EMBL/GenBank/DDBJ whole genome shotgun (WGS) entry which is preliminary data.</text>
</comment>
<sequence>MQAAEFRQESIARPPLPSASPLSNSNAQQKQAHFDPAILDNEWKVKARNKKSIRVASAKTCRRLGPPSYKSSAAFQPSRLLGQYSDLEQSQNPNQRHPTLSPQTLVQISTQRPIVPSQIRLNRMMSAQSPLQRQASSSSTRETSFRITESAHVPLGAPNTPSHPGQRIPPTPSPARLPTPDLVEIDVEAANVYMASSWK</sequence>
<feature type="compositionally biased region" description="Basic and acidic residues" evidence="1">
    <location>
        <begin position="1"/>
        <end position="10"/>
    </location>
</feature>
<evidence type="ECO:0000256" key="1">
    <source>
        <dbReference type="SAM" id="MobiDB-lite"/>
    </source>
</evidence>
<gene>
    <name evidence="2" type="ORF">B2J93_364</name>
</gene>
<feature type="region of interest" description="Disordered" evidence="1">
    <location>
        <begin position="126"/>
        <end position="179"/>
    </location>
</feature>
<feature type="region of interest" description="Disordered" evidence="1">
    <location>
        <begin position="1"/>
        <end position="39"/>
    </location>
</feature>
<evidence type="ECO:0000313" key="3">
    <source>
        <dbReference type="Proteomes" id="UP000242519"/>
    </source>
</evidence>
<reference evidence="2 3" key="1">
    <citation type="submission" date="2017-04" db="EMBL/GenBank/DDBJ databases">
        <title>Draft genome sequence of Marssonina coronaria NL1: causal agent of apple blotch.</title>
        <authorList>
            <person name="Cheng Q."/>
        </authorList>
    </citation>
    <scope>NUCLEOTIDE SEQUENCE [LARGE SCALE GENOMIC DNA]</scope>
    <source>
        <strain evidence="2 3">NL1</strain>
    </source>
</reference>
<accession>A0A218ZA52</accession>
<name>A0A218ZA52_9HELO</name>
<protein>
    <submittedName>
        <fullName evidence="2">Uncharacterized protein</fullName>
    </submittedName>
</protein>
<dbReference type="InParanoid" id="A0A218ZA52"/>
<proteinExistence type="predicted"/>
<keyword evidence="3" id="KW-1185">Reference proteome</keyword>
<feature type="compositionally biased region" description="Polar residues" evidence="1">
    <location>
        <begin position="86"/>
        <end position="104"/>
    </location>
</feature>
<feature type="compositionally biased region" description="Pro residues" evidence="1">
    <location>
        <begin position="167"/>
        <end position="177"/>
    </location>
</feature>
<dbReference type="AlphaFoldDB" id="A0A218ZA52"/>
<dbReference type="EMBL" id="MZNU01000132">
    <property type="protein sequence ID" value="OWP04155.1"/>
    <property type="molecule type" value="Genomic_DNA"/>
</dbReference>